<dbReference type="InterPro" id="IPR027417">
    <property type="entry name" value="P-loop_NTPase"/>
</dbReference>
<evidence type="ECO:0000313" key="1">
    <source>
        <dbReference type="EMBL" id="KAL0057289.1"/>
    </source>
</evidence>
<sequence>MTTEGCQTVADYVEDVLTMQNTPLLQIIERYDIPANPYYPHTYITSLSGKNLTTALRTIVIAFHITNGREIPREHQLRFVVNSINHDSALIAGTGSGKTLAVALLVHLASRHRITITISPLKRPQITHARDFLEKYKIPTLVVNEDTPRGVYYWKGIDFPDVDIVINVNIPPTGADALQRGGRAKRQLMTFGFFLILYEEWVSKVDLDEFEENRAAFGDDPDRPRQKLTDKLP</sequence>
<gene>
    <name evidence="1" type="ORF">AAF712_016074</name>
</gene>
<comment type="caution">
    <text evidence="1">The sequence shown here is derived from an EMBL/GenBank/DDBJ whole genome shotgun (WGS) entry which is preliminary data.</text>
</comment>
<accession>A0ABR2Z7S8</accession>
<evidence type="ECO:0008006" key="3">
    <source>
        <dbReference type="Google" id="ProtNLM"/>
    </source>
</evidence>
<name>A0ABR2Z7S8_9AGAR</name>
<dbReference type="Gene3D" id="3.40.50.300">
    <property type="entry name" value="P-loop containing nucleotide triphosphate hydrolases"/>
    <property type="match status" value="1"/>
</dbReference>
<reference evidence="1 2" key="1">
    <citation type="submission" date="2024-05" db="EMBL/GenBank/DDBJ databases">
        <title>A draft genome resource for the thread blight pathogen Marasmius tenuissimus strain MS-2.</title>
        <authorList>
            <person name="Yulfo-Soto G.E."/>
            <person name="Baruah I.K."/>
            <person name="Amoako-Attah I."/>
            <person name="Bukari Y."/>
            <person name="Meinhardt L.W."/>
            <person name="Bailey B.A."/>
            <person name="Cohen S.P."/>
        </authorList>
    </citation>
    <scope>NUCLEOTIDE SEQUENCE [LARGE SCALE GENOMIC DNA]</scope>
    <source>
        <strain evidence="1 2">MS-2</strain>
    </source>
</reference>
<proteinExistence type="predicted"/>
<dbReference type="SUPFAM" id="SSF52540">
    <property type="entry name" value="P-loop containing nucleoside triphosphate hydrolases"/>
    <property type="match status" value="1"/>
</dbReference>
<dbReference type="Proteomes" id="UP001437256">
    <property type="component" value="Unassembled WGS sequence"/>
</dbReference>
<keyword evidence="2" id="KW-1185">Reference proteome</keyword>
<protein>
    <recommendedName>
        <fullName evidence="3">Helicase ATP-binding domain-containing protein</fullName>
    </recommendedName>
</protein>
<dbReference type="EMBL" id="JBBXMP010000599">
    <property type="protein sequence ID" value="KAL0057289.1"/>
    <property type="molecule type" value="Genomic_DNA"/>
</dbReference>
<organism evidence="1 2">
    <name type="scientific">Marasmius tenuissimus</name>
    <dbReference type="NCBI Taxonomy" id="585030"/>
    <lineage>
        <taxon>Eukaryota</taxon>
        <taxon>Fungi</taxon>
        <taxon>Dikarya</taxon>
        <taxon>Basidiomycota</taxon>
        <taxon>Agaricomycotina</taxon>
        <taxon>Agaricomycetes</taxon>
        <taxon>Agaricomycetidae</taxon>
        <taxon>Agaricales</taxon>
        <taxon>Marasmiineae</taxon>
        <taxon>Marasmiaceae</taxon>
        <taxon>Marasmius</taxon>
    </lineage>
</organism>
<evidence type="ECO:0000313" key="2">
    <source>
        <dbReference type="Proteomes" id="UP001437256"/>
    </source>
</evidence>